<gene>
    <name evidence="1" type="ORF">DGYR_LOCUS9173</name>
</gene>
<protein>
    <submittedName>
        <fullName evidence="1">DgyrCDS9722</fullName>
    </submittedName>
</protein>
<name>A0A7I8VY73_9ANNE</name>
<dbReference type="EMBL" id="CAJFCJ010000014">
    <property type="protein sequence ID" value="CAD5121187.1"/>
    <property type="molecule type" value="Genomic_DNA"/>
</dbReference>
<sequence>MEIINSFTDGYVAVIFSMIISLSSATEVGWNPLEIVLVEGGQQKTAAFGVLSGRWPSVQRISCTFEDDLPSQLTTKTQFNIPGSPNFGIKSHPFILTLAGRVVRVKFQAGNDNACENKVYSLKVQCKQQEITINFPTIKVIVTNTKDSSMCNDPHLNQKVKGIDEDGRNVTRNICYDVYGTEGDQMELISDAILGTSIVVELRDDYFIGKVFFSSKLGLLNVTTTAISNRGQKITHWGKEDLYVIGEITTHVQAVLKLSLDNLIIEYNDGKRCQSIRIVRIQQTFGKSYLNVLIEKSTNKDGVFDKHHGGIFGSIANQQYQFCYPVQGEENVTVVKINGRFVKAFLKDKPDQDHQCYLISIQDLLFPKHVSSFQKSL</sequence>
<dbReference type="AlphaFoldDB" id="A0A7I8VY73"/>
<proteinExistence type="predicted"/>
<organism evidence="1 2">
    <name type="scientific">Dimorphilus gyrociliatus</name>
    <dbReference type="NCBI Taxonomy" id="2664684"/>
    <lineage>
        <taxon>Eukaryota</taxon>
        <taxon>Metazoa</taxon>
        <taxon>Spiralia</taxon>
        <taxon>Lophotrochozoa</taxon>
        <taxon>Annelida</taxon>
        <taxon>Polychaeta</taxon>
        <taxon>Polychaeta incertae sedis</taxon>
        <taxon>Dinophilidae</taxon>
        <taxon>Dimorphilus</taxon>
    </lineage>
</organism>
<dbReference type="OrthoDB" id="6328115at2759"/>
<keyword evidence="2" id="KW-1185">Reference proteome</keyword>
<evidence type="ECO:0000313" key="1">
    <source>
        <dbReference type="EMBL" id="CAD5121187.1"/>
    </source>
</evidence>
<evidence type="ECO:0000313" key="2">
    <source>
        <dbReference type="Proteomes" id="UP000549394"/>
    </source>
</evidence>
<comment type="caution">
    <text evidence="1">The sequence shown here is derived from an EMBL/GenBank/DDBJ whole genome shotgun (WGS) entry which is preliminary data.</text>
</comment>
<reference evidence="1 2" key="1">
    <citation type="submission" date="2020-08" db="EMBL/GenBank/DDBJ databases">
        <authorList>
            <person name="Hejnol A."/>
        </authorList>
    </citation>
    <scope>NUCLEOTIDE SEQUENCE [LARGE SCALE GENOMIC DNA]</scope>
</reference>
<accession>A0A7I8VY73</accession>
<dbReference type="Proteomes" id="UP000549394">
    <property type="component" value="Unassembled WGS sequence"/>
</dbReference>